<comment type="caution">
    <text evidence="1">The sequence shown here is derived from an EMBL/GenBank/DDBJ whole genome shotgun (WGS) entry which is preliminary data.</text>
</comment>
<name>A0ACC1LTA5_9FUNG</name>
<sequence>MLRLSPASENTIIAQLRSGALTLPPQPPVVELLGEREWTRAANFVYETLVLYGFACEDVERAMVAARGSGDLVDALTWLCVNIPTERMPVDMRDKHEFSGVSERTGEEEEEVEKEKEEDSKEAMPSLPLPPMARIDQRPSDDEENTAIDLSDLGLDNYPDSGSDSDSDCDPSLRHAEYVLRLRGYEEWTEYLKSNNTLKRHSGRIKELQRRTAMAKRTLESIESDLLFASTQSLRACERLWPEYHDALLDDIRRFKERQESV</sequence>
<protein>
    <submittedName>
        <fullName evidence="1">Uncharacterized protein</fullName>
    </submittedName>
</protein>
<reference evidence="1" key="1">
    <citation type="submission" date="2022-07" db="EMBL/GenBank/DDBJ databases">
        <title>Phylogenomic reconstructions and comparative analyses of Kickxellomycotina fungi.</title>
        <authorList>
            <person name="Reynolds N.K."/>
            <person name="Stajich J.E."/>
            <person name="Barry K."/>
            <person name="Grigoriev I.V."/>
            <person name="Crous P."/>
            <person name="Smith M.E."/>
        </authorList>
    </citation>
    <scope>NUCLEOTIDE SEQUENCE</scope>
    <source>
        <strain evidence="1">CBS 190363</strain>
    </source>
</reference>
<feature type="non-terminal residue" evidence="1">
    <location>
        <position position="262"/>
    </location>
</feature>
<dbReference type="Proteomes" id="UP001139981">
    <property type="component" value="Unassembled WGS sequence"/>
</dbReference>
<keyword evidence="2" id="KW-1185">Reference proteome</keyword>
<accession>A0ACC1LTA5</accession>
<organism evidence="1 2">
    <name type="scientific">Coemansia aciculifera</name>
    <dbReference type="NCBI Taxonomy" id="417176"/>
    <lineage>
        <taxon>Eukaryota</taxon>
        <taxon>Fungi</taxon>
        <taxon>Fungi incertae sedis</taxon>
        <taxon>Zoopagomycota</taxon>
        <taxon>Kickxellomycotina</taxon>
        <taxon>Kickxellomycetes</taxon>
        <taxon>Kickxellales</taxon>
        <taxon>Kickxellaceae</taxon>
        <taxon>Coemansia</taxon>
    </lineage>
</organism>
<dbReference type="EMBL" id="JANBVB010003535">
    <property type="protein sequence ID" value="KAJ2878459.1"/>
    <property type="molecule type" value="Genomic_DNA"/>
</dbReference>
<evidence type="ECO:0000313" key="2">
    <source>
        <dbReference type="Proteomes" id="UP001139981"/>
    </source>
</evidence>
<proteinExistence type="predicted"/>
<evidence type="ECO:0000313" key="1">
    <source>
        <dbReference type="EMBL" id="KAJ2878459.1"/>
    </source>
</evidence>
<gene>
    <name evidence="1" type="ORF">IWW38_006316</name>
</gene>